<dbReference type="GO" id="GO:0008915">
    <property type="term" value="F:lipid-A-disaccharide synthase activity"/>
    <property type="evidence" value="ECO:0007669"/>
    <property type="project" value="InterPro"/>
</dbReference>
<protein>
    <submittedName>
        <fullName evidence="1">Lipid-A-disaccharide synthase</fullName>
    </submittedName>
</protein>
<accession>A0A832H1Q9</accession>
<dbReference type="PANTHER" id="PTHR30372:SF6">
    <property type="entry name" value="LIPID-A-DISACCHARIDE SYNTHASE"/>
    <property type="match status" value="1"/>
</dbReference>
<proteinExistence type="predicted"/>
<dbReference type="SUPFAM" id="SSF53756">
    <property type="entry name" value="UDP-Glycosyltransferase/glycogen phosphorylase"/>
    <property type="match status" value="1"/>
</dbReference>
<sequence length="450" mass="49870">MSNPIDILILSNGPGELATWVKPVVIELRRQLGDDRAQVRISVVLAPCANASGQEVEIARRYPEVDRIQGAEHFLPFLLFGKTQTDWDWRDRGVVLFLGGDQFFPVVIGKRLGYRTVIYAEWEARWYQWVNRFGVMKPEILTHVAPKYAHKFTVVGDLMAEAGGNVGDEEGRGDIQNSKFKIQNFPTPQSSIFNPQSPTPIPASPLIGLLPGSKPMKLMLGVPLTLAIAEHIYHQRPDVQFVIPVAPTLTLATLATYAHPDHNPVILRLGWVTGELVMPEDEQSLPYLKTPSGVQIALWTEFPAYDVLAQCSLCLTTVGANTAELGALAIPMIVLIPTQQLEIMRAWDGIPGLLVNLPGIGSKIAKLINWMALQRIGLLAWPNIWAQREIVPEMVGKLEPAAIAAKVLHYLENPTLLEEMHRNLQSVRGTPGAAEKLVKLVCEELEIQQD</sequence>
<dbReference type="PANTHER" id="PTHR30372">
    <property type="entry name" value="LIPID-A-DISACCHARIDE SYNTHASE"/>
    <property type="match status" value="1"/>
</dbReference>
<evidence type="ECO:0000313" key="1">
    <source>
        <dbReference type="EMBL" id="HGW92747.1"/>
    </source>
</evidence>
<dbReference type="EMBL" id="DSRD01000030">
    <property type="protein sequence ID" value="HGW92747.1"/>
    <property type="molecule type" value="Genomic_DNA"/>
</dbReference>
<gene>
    <name evidence="1" type="ORF">ENR47_00475</name>
</gene>
<dbReference type="AlphaFoldDB" id="A0A832H1Q9"/>
<organism evidence="1">
    <name type="scientific">Oscillatoriales cyanobacterium SpSt-402</name>
    <dbReference type="NCBI Taxonomy" id="2282168"/>
    <lineage>
        <taxon>Bacteria</taxon>
        <taxon>Bacillati</taxon>
        <taxon>Cyanobacteriota</taxon>
        <taxon>Cyanophyceae</taxon>
        <taxon>Oscillatoriophycideae</taxon>
        <taxon>Oscillatoriales</taxon>
    </lineage>
</organism>
<dbReference type="GO" id="GO:0016020">
    <property type="term" value="C:membrane"/>
    <property type="evidence" value="ECO:0007669"/>
    <property type="project" value="GOC"/>
</dbReference>
<dbReference type="InterPro" id="IPR003835">
    <property type="entry name" value="Glyco_trans_19"/>
</dbReference>
<reference evidence="1" key="1">
    <citation type="journal article" date="2020" name="mSystems">
        <title>Genome- and Community-Level Interaction Insights into Carbon Utilization and Element Cycling Functions of Hydrothermarchaeota in Hydrothermal Sediment.</title>
        <authorList>
            <person name="Zhou Z."/>
            <person name="Liu Y."/>
            <person name="Xu W."/>
            <person name="Pan J."/>
            <person name="Luo Z.H."/>
            <person name="Li M."/>
        </authorList>
    </citation>
    <scope>NUCLEOTIDE SEQUENCE [LARGE SCALE GENOMIC DNA]</scope>
    <source>
        <strain evidence="1">SpSt-402</strain>
    </source>
</reference>
<dbReference type="GO" id="GO:0005543">
    <property type="term" value="F:phospholipid binding"/>
    <property type="evidence" value="ECO:0007669"/>
    <property type="project" value="TreeGrafter"/>
</dbReference>
<dbReference type="GO" id="GO:0009245">
    <property type="term" value="P:lipid A biosynthetic process"/>
    <property type="evidence" value="ECO:0007669"/>
    <property type="project" value="InterPro"/>
</dbReference>
<name>A0A832H1Q9_9CYAN</name>
<comment type="caution">
    <text evidence="1">The sequence shown here is derived from an EMBL/GenBank/DDBJ whole genome shotgun (WGS) entry which is preliminary data.</text>
</comment>